<dbReference type="RefSeq" id="WP_201916937.1">
    <property type="nucleotide sequence ID" value="NZ_BAABAX010000021.1"/>
</dbReference>
<dbReference type="PANTHER" id="PTHR43228">
    <property type="entry name" value="TWO-COMPONENT RESPONSE REGULATOR"/>
    <property type="match status" value="1"/>
</dbReference>
<dbReference type="PANTHER" id="PTHR43228:SF1">
    <property type="entry name" value="TWO-COMPONENT RESPONSE REGULATOR ARR22"/>
    <property type="match status" value="1"/>
</dbReference>
<dbReference type="CDD" id="cd00156">
    <property type="entry name" value="REC"/>
    <property type="match status" value="1"/>
</dbReference>
<feature type="modified residue" description="4-aspartylphosphate" evidence="1">
    <location>
        <position position="58"/>
    </location>
</feature>
<dbReference type="EMBL" id="JAERQJ010000001">
    <property type="protein sequence ID" value="MBL0682711.1"/>
    <property type="molecule type" value="Genomic_DNA"/>
</dbReference>
<accession>A0A936ZX69</accession>
<dbReference type="InterPro" id="IPR052048">
    <property type="entry name" value="ST_Response_Regulator"/>
</dbReference>
<dbReference type="PROSITE" id="PS50110">
    <property type="entry name" value="RESPONSE_REGULATORY"/>
    <property type="match status" value="1"/>
</dbReference>
<dbReference type="InterPro" id="IPR011006">
    <property type="entry name" value="CheY-like_superfamily"/>
</dbReference>
<keyword evidence="4" id="KW-1185">Reference proteome</keyword>
<reference evidence="3" key="1">
    <citation type="submission" date="2021-01" db="EMBL/GenBank/DDBJ databases">
        <authorList>
            <person name="Zhong Y.L."/>
        </authorList>
    </citation>
    <scope>NUCLEOTIDE SEQUENCE</scope>
    <source>
        <strain evidence="3">KCTC 23302</strain>
    </source>
</reference>
<evidence type="ECO:0000313" key="4">
    <source>
        <dbReference type="Proteomes" id="UP000651057"/>
    </source>
</evidence>
<dbReference type="AlphaFoldDB" id="A0A936ZX69"/>
<dbReference type="InterPro" id="IPR001789">
    <property type="entry name" value="Sig_transdc_resp-reg_receiver"/>
</dbReference>
<dbReference type="SUPFAM" id="SSF52172">
    <property type="entry name" value="CheY-like"/>
    <property type="match status" value="1"/>
</dbReference>
<evidence type="ECO:0000313" key="3">
    <source>
        <dbReference type="EMBL" id="MBL0682711.1"/>
    </source>
</evidence>
<dbReference type="SMART" id="SM00448">
    <property type="entry name" value="REC"/>
    <property type="match status" value="1"/>
</dbReference>
<evidence type="ECO:0000259" key="2">
    <source>
        <dbReference type="PROSITE" id="PS50110"/>
    </source>
</evidence>
<feature type="domain" description="Response regulatory" evidence="2">
    <location>
        <begin position="6"/>
        <end position="128"/>
    </location>
</feature>
<organism evidence="3 4">
    <name type="scientific">Aquimarina mytili</name>
    <dbReference type="NCBI Taxonomy" id="874423"/>
    <lineage>
        <taxon>Bacteria</taxon>
        <taxon>Pseudomonadati</taxon>
        <taxon>Bacteroidota</taxon>
        <taxon>Flavobacteriia</taxon>
        <taxon>Flavobacteriales</taxon>
        <taxon>Flavobacteriaceae</taxon>
        <taxon>Aquimarina</taxon>
    </lineage>
</organism>
<keyword evidence="1" id="KW-0597">Phosphoprotein</keyword>
<evidence type="ECO:0000256" key="1">
    <source>
        <dbReference type="PROSITE-ProRule" id="PRU00169"/>
    </source>
</evidence>
<protein>
    <submittedName>
        <fullName evidence="3">Response regulator</fullName>
    </submittedName>
</protein>
<proteinExistence type="predicted"/>
<dbReference type="Pfam" id="PF00072">
    <property type="entry name" value="Response_reg"/>
    <property type="match status" value="1"/>
</dbReference>
<gene>
    <name evidence="3" type="ORF">JJQ60_04230</name>
</gene>
<name>A0A936ZX69_9FLAO</name>
<comment type="caution">
    <text evidence="3">The sequence shown here is derived from an EMBL/GenBank/DDBJ whole genome shotgun (WGS) entry which is preliminary data.</text>
</comment>
<dbReference type="Gene3D" id="3.40.50.2300">
    <property type="match status" value="1"/>
</dbReference>
<sequence>MEKLKSFLLIDDSKATNFFNKTIIEKVGCVEEVVVAENGRSAIEYIKSGLAPEIIFLDINMPVMNGWEFIAEYQKLDISYKKSIIILMLGAELSDADKNKAEEIIEIKEFQQKMLTKDTVCKIVSKYFSFSNCINA</sequence>
<dbReference type="GO" id="GO:0000160">
    <property type="term" value="P:phosphorelay signal transduction system"/>
    <property type="evidence" value="ECO:0007669"/>
    <property type="project" value="InterPro"/>
</dbReference>
<dbReference type="Proteomes" id="UP000651057">
    <property type="component" value="Unassembled WGS sequence"/>
</dbReference>